<evidence type="ECO:0000313" key="9">
    <source>
        <dbReference type="EMBL" id="KAG8185890.1"/>
    </source>
</evidence>
<evidence type="ECO:0000256" key="6">
    <source>
        <dbReference type="RuleBase" id="RU000682"/>
    </source>
</evidence>
<dbReference type="AlphaFoldDB" id="A0AAV6UNX0"/>
<feature type="domain" description="Homeobox" evidence="8">
    <location>
        <begin position="75"/>
        <end position="135"/>
    </location>
</feature>
<feature type="DNA-binding region" description="Homeobox" evidence="5">
    <location>
        <begin position="77"/>
        <end position="136"/>
    </location>
</feature>
<feature type="region of interest" description="Disordered" evidence="7">
    <location>
        <begin position="60"/>
        <end position="84"/>
    </location>
</feature>
<accession>A0AAV6UNX0</accession>
<keyword evidence="10" id="KW-1185">Reference proteome</keyword>
<dbReference type="GO" id="GO:0005634">
    <property type="term" value="C:nucleus"/>
    <property type="evidence" value="ECO:0007669"/>
    <property type="project" value="UniProtKB-SubCell"/>
</dbReference>
<dbReference type="Proteomes" id="UP000827092">
    <property type="component" value="Unassembled WGS sequence"/>
</dbReference>
<dbReference type="PANTHER" id="PTHR24329:SF543">
    <property type="entry name" value="FI01017P-RELATED"/>
    <property type="match status" value="1"/>
</dbReference>
<keyword evidence="2 5" id="KW-0238">DNA-binding</keyword>
<feature type="region of interest" description="Disordered" evidence="7">
    <location>
        <begin position="225"/>
        <end position="254"/>
    </location>
</feature>
<reference evidence="9 10" key="1">
    <citation type="journal article" date="2022" name="Nat. Ecol. Evol.">
        <title>A masculinizing supergene underlies an exaggerated male reproductive morph in a spider.</title>
        <authorList>
            <person name="Hendrickx F."/>
            <person name="De Corte Z."/>
            <person name="Sonet G."/>
            <person name="Van Belleghem S.M."/>
            <person name="Kostlbacher S."/>
            <person name="Vangestel C."/>
        </authorList>
    </citation>
    <scope>NUCLEOTIDE SEQUENCE [LARGE SCALE GENOMIC DNA]</scope>
    <source>
        <strain evidence="9">W744_W776</strain>
    </source>
</reference>
<feature type="compositionally biased region" description="Polar residues" evidence="7">
    <location>
        <begin position="225"/>
        <end position="240"/>
    </location>
</feature>
<comment type="caution">
    <text evidence="9">The sequence shown here is derived from an EMBL/GenBank/DDBJ whole genome shotgun (WGS) entry which is preliminary data.</text>
</comment>
<evidence type="ECO:0000259" key="8">
    <source>
        <dbReference type="PROSITE" id="PS50071"/>
    </source>
</evidence>
<sequence length="358" mass="39902">MRCEQYRIALKPLCPSGVPPLSVLAILAIRQRLNSPGLLGWPRIQWRFVVTTSERPPGRIVESDCESEPGIPLKRKTRRSRTSFSSQQLDMLEKAFEKSQYPDVYFREELAQRTKLTEARVQVWFSNRRARWRKQVGGGEASTAFTAAPTMPLPYPSANPHCYETENSGWHHPRSQPNIGLNAPGFQVQPTFAPTHPPHNSYATETCVNPTSLASQQMFSMLGNTGSHTSSAPINTSTNEFHSHIPPITAPSGELGWNSSTIPARSVGIPESTPYHSSFPPTTDSFGMFSSSESFMNTPFNNLQSHTFMPLDMKSTFSYSSQFPVNTNTVCKEFDTSCNVLANLRQKSREHTAALGLF</sequence>
<gene>
    <name evidence="9" type="ORF">JTE90_028891</name>
</gene>
<evidence type="ECO:0000256" key="1">
    <source>
        <dbReference type="ARBA" id="ARBA00004123"/>
    </source>
</evidence>
<dbReference type="GO" id="GO:0000977">
    <property type="term" value="F:RNA polymerase II transcription regulatory region sequence-specific DNA binding"/>
    <property type="evidence" value="ECO:0007669"/>
    <property type="project" value="TreeGrafter"/>
</dbReference>
<organism evidence="9 10">
    <name type="scientific">Oedothorax gibbosus</name>
    <dbReference type="NCBI Taxonomy" id="931172"/>
    <lineage>
        <taxon>Eukaryota</taxon>
        <taxon>Metazoa</taxon>
        <taxon>Ecdysozoa</taxon>
        <taxon>Arthropoda</taxon>
        <taxon>Chelicerata</taxon>
        <taxon>Arachnida</taxon>
        <taxon>Araneae</taxon>
        <taxon>Araneomorphae</taxon>
        <taxon>Entelegynae</taxon>
        <taxon>Araneoidea</taxon>
        <taxon>Linyphiidae</taxon>
        <taxon>Erigoninae</taxon>
        <taxon>Oedothorax</taxon>
    </lineage>
</organism>
<dbReference type="GO" id="GO:0000981">
    <property type="term" value="F:DNA-binding transcription factor activity, RNA polymerase II-specific"/>
    <property type="evidence" value="ECO:0007669"/>
    <property type="project" value="InterPro"/>
</dbReference>
<evidence type="ECO:0000256" key="7">
    <source>
        <dbReference type="SAM" id="MobiDB-lite"/>
    </source>
</evidence>
<protein>
    <recommendedName>
        <fullName evidence="8">Homeobox domain-containing protein</fullName>
    </recommendedName>
</protein>
<dbReference type="InterPro" id="IPR001356">
    <property type="entry name" value="HD"/>
</dbReference>
<evidence type="ECO:0000313" key="10">
    <source>
        <dbReference type="Proteomes" id="UP000827092"/>
    </source>
</evidence>
<evidence type="ECO:0000256" key="4">
    <source>
        <dbReference type="ARBA" id="ARBA00023242"/>
    </source>
</evidence>
<comment type="subcellular location">
    <subcellularLocation>
        <location evidence="1 5 6">Nucleus</location>
    </subcellularLocation>
</comment>
<dbReference type="PROSITE" id="PS00027">
    <property type="entry name" value="HOMEOBOX_1"/>
    <property type="match status" value="1"/>
</dbReference>
<name>A0AAV6UNX0_9ARAC</name>
<evidence type="ECO:0000256" key="5">
    <source>
        <dbReference type="PROSITE-ProRule" id="PRU00108"/>
    </source>
</evidence>
<dbReference type="SUPFAM" id="SSF46689">
    <property type="entry name" value="Homeodomain-like"/>
    <property type="match status" value="1"/>
</dbReference>
<dbReference type="CDD" id="cd00086">
    <property type="entry name" value="homeodomain"/>
    <property type="match status" value="1"/>
</dbReference>
<keyword evidence="4 5" id="KW-0539">Nucleus</keyword>
<dbReference type="SMART" id="SM00389">
    <property type="entry name" value="HOX"/>
    <property type="match status" value="1"/>
</dbReference>
<dbReference type="EMBL" id="JAFNEN010000321">
    <property type="protein sequence ID" value="KAG8185890.1"/>
    <property type="molecule type" value="Genomic_DNA"/>
</dbReference>
<dbReference type="Pfam" id="PF00046">
    <property type="entry name" value="Homeodomain"/>
    <property type="match status" value="1"/>
</dbReference>
<dbReference type="InterPro" id="IPR017970">
    <property type="entry name" value="Homeobox_CS"/>
</dbReference>
<evidence type="ECO:0000256" key="2">
    <source>
        <dbReference type="ARBA" id="ARBA00023125"/>
    </source>
</evidence>
<proteinExistence type="predicted"/>
<dbReference type="PANTHER" id="PTHR24329">
    <property type="entry name" value="HOMEOBOX PROTEIN ARISTALESS"/>
    <property type="match status" value="1"/>
</dbReference>
<dbReference type="InterPro" id="IPR009057">
    <property type="entry name" value="Homeodomain-like_sf"/>
</dbReference>
<dbReference type="PROSITE" id="PS50071">
    <property type="entry name" value="HOMEOBOX_2"/>
    <property type="match status" value="1"/>
</dbReference>
<dbReference type="FunFam" id="1.10.10.60:FF:000649">
    <property type="entry name" value="C. Elegans Homeobox"/>
    <property type="match status" value="1"/>
</dbReference>
<keyword evidence="3 5" id="KW-0371">Homeobox</keyword>
<evidence type="ECO:0000256" key="3">
    <source>
        <dbReference type="ARBA" id="ARBA00023155"/>
    </source>
</evidence>
<dbReference type="InterPro" id="IPR050649">
    <property type="entry name" value="Paired_Homeobox_TFs"/>
</dbReference>
<dbReference type="Gene3D" id="1.10.10.60">
    <property type="entry name" value="Homeodomain-like"/>
    <property type="match status" value="1"/>
</dbReference>